<dbReference type="GO" id="GO:0047689">
    <property type="term" value="F:aspartate racemase activity"/>
    <property type="evidence" value="ECO:0007669"/>
    <property type="project" value="UniProtKB-EC"/>
</dbReference>
<organism evidence="3 4">
    <name type="scientific">Campylobacter suis</name>
    <dbReference type="NCBI Taxonomy" id="2790657"/>
    <lineage>
        <taxon>Bacteria</taxon>
        <taxon>Pseudomonadati</taxon>
        <taxon>Campylobacterota</taxon>
        <taxon>Epsilonproteobacteria</taxon>
        <taxon>Campylobacterales</taxon>
        <taxon>Campylobacteraceae</taxon>
        <taxon>Campylobacter</taxon>
    </lineage>
</organism>
<name>A0ABN7K6F3_9BACT</name>
<dbReference type="Pfam" id="PF01177">
    <property type="entry name" value="Asp_Glu_race"/>
    <property type="match status" value="1"/>
</dbReference>
<dbReference type="PANTHER" id="PTHR21198">
    <property type="entry name" value="GLUTAMATE RACEMASE"/>
    <property type="match status" value="1"/>
</dbReference>
<keyword evidence="2 3" id="KW-0413">Isomerase</keyword>
<dbReference type="NCBIfam" id="TIGR00035">
    <property type="entry name" value="asp_race"/>
    <property type="match status" value="1"/>
</dbReference>
<dbReference type="PROSITE" id="PS00924">
    <property type="entry name" value="ASP_GLU_RACEMASE_2"/>
    <property type="match status" value="1"/>
</dbReference>
<sequence length="228" mass="25312">MRKIGLIAGMSYESSVSYYIGINKLINERLGGLNSAEILLSSLNFEPIEKAQRQNEWQKAGEILAGHAKILELGGADFILICTNTMHKVYDMVQNSVKIPILHIATATLTTLQNAKVKSVLLLGTSYTMRENFYKEVLVNGGVNVVVPNENDMKFINDTIFNELCKGEITQVTKNRFLQIIKSHSNEISGVILGCTEIGLLIEQKDSEILLFDTTQIHIEQAVNLALS</sequence>
<dbReference type="PANTHER" id="PTHR21198:SF7">
    <property type="entry name" value="ASPARTATE-GLUTAMATE RACEMASE FAMILY"/>
    <property type="match status" value="1"/>
</dbReference>
<gene>
    <name evidence="3" type="primary">ygeA</name>
    <name evidence="3" type="ORF">LMG8286_01136</name>
</gene>
<comment type="similarity">
    <text evidence="1">Belongs to the aspartate/glutamate racemases family.</text>
</comment>
<dbReference type="Proteomes" id="UP000789359">
    <property type="component" value="Unassembled WGS sequence"/>
</dbReference>
<accession>A0ABN7K6F3</accession>
<evidence type="ECO:0000256" key="1">
    <source>
        <dbReference type="ARBA" id="ARBA00007847"/>
    </source>
</evidence>
<evidence type="ECO:0000313" key="3">
    <source>
        <dbReference type="EMBL" id="CAD7288096.1"/>
    </source>
</evidence>
<dbReference type="SUPFAM" id="SSF53681">
    <property type="entry name" value="Aspartate/glutamate racemase"/>
    <property type="match status" value="2"/>
</dbReference>
<dbReference type="RefSeq" id="WP_230056898.1">
    <property type="nucleotide sequence ID" value="NZ_CAJHOE010000002.1"/>
</dbReference>
<dbReference type="PROSITE" id="PS00923">
    <property type="entry name" value="ASP_GLU_RACEMASE_1"/>
    <property type="match status" value="1"/>
</dbReference>
<proteinExistence type="inferred from homology"/>
<dbReference type="InterPro" id="IPR015942">
    <property type="entry name" value="Asp/Glu/hydantoin_racemase"/>
</dbReference>
<reference evidence="3 4" key="1">
    <citation type="submission" date="2020-11" db="EMBL/GenBank/DDBJ databases">
        <authorList>
            <person name="Peeters C."/>
        </authorList>
    </citation>
    <scope>NUCLEOTIDE SEQUENCE [LARGE SCALE GENOMIC DNA]</scope>
    <source>
        <strain evidence="3 4">LMG 8286</strain>
    </source>
</reference>
<dbReference type="Gene3D" id="3.40.50.1860">
    <property type="match status" value="2"/>
</dbReference>
<comment type="caution">
    <text evidence="3">The sequence shown here is derived from an EMBL/GenBank/DDBJ whole genome shotgun (WGS) entry which is preliminary data.</text>
</comment>
<dbReference type="EC" id="5.1.1.13" evidence="3"/>
<dbReference type="InterPro" id="IPR001920">
    <property type="entry name" value="Asp/Glu_race"/>
</dbReference>
<dbReference type="InterPro" id="IPR004380">
    <property type="entry name" value="Asp_race"/>
</dbReference>
<keyword evidence="4" id="KW-1185">Reference proteome</keyword>
<dbReference type="InterPro" id="IPR033134">
    <property type="entry name" value="Asp/Glu_racemase_AS_2"/>
</dbReference>
<evidence type="ECO:0000313" key="4">
    <source>
        <dbReference type="Proteomes" id="UP000789359"/>
    </source>
</evidence>
<protein>
    <submittedName>
        <fullName evidence="3">L-aspartate/glutamate-specific racemase</fullName>
        <ecNumber evidence="3">5.1.1.13</ecNumber>
    </submittedName>
</protein>
<evidence type="ECO:0000256" key="2">
    <source>
        <dbReference type="ARBA" id="ARBA00023235"/>
    </source>
</evidence>
<dbReference type="EMBL" id="CAJHOE010000002">
    <property type="protein sequence ID" value="CAD7288096.1"/>
    <property type="molecule type" value="Genomic_DNA"/>
</dbReference>
<dbReference type="InterPro" id="IPR018187">
    <property type="entry name" value="Asp/Glu_racemase_AS_1"/>
</dbReference>